<proteinExistence type="predicted"/>
<reference evidence="2" key="2">
    <citation type="submission" date="2022-10" db="EMBL/GenBank/DDBJ databases">
        <authorList>
            <person name="Kostovova I."/>
            <person name="Moravkova M."/>
            <person name="Pechar R."/>
        </authorList>
    </citation>
    <scope>NUCLEOTIDE SEQUENCE</scope>
    <source>
        <strain evidence="2">M490A</strain>
    </source>
</reference>
<gene>
    <name evidence="2" type="ORF">ODU72_03160</name>
</gene>
<dbReference type="AlphaFoldDB" id="A0A9X3W415"/>
<organism evidence="2 3">
    <name type="scientific">Lactobacillus amylovorus</name>
    <dbReference type="NCBI Taxonomy" id="1604"/>
    <lineage>
        <taxon>Bacteria</taxon>
        <taxon>Bacillati</taxon>
        <taxon>Bacillota</taxon>
        <taxon>Bacilli</taxon>
        <taxon>Lactobacillales</taxon>
        <taxon>Lactobacillaceae</taxon>
        <taxon>Lactobacillus</taxon>
    </lineage>
</organism>
<dbReference type="RefSeq" id="WP_271863864.1">
    <property type="nucleotide sequence ID" value="NZ_JAOTGR010000001.1"/>
</dbReference>
<protein>
    <submittedName>
        <fullName evidence="2">Uncharacterized protein</fullName>
    </submittedName>
</protein>
<sequence length="113" mass="13041">MKHRFLTAAMASIMLAGGVGAISTATAPTQTVQAVSKHSYRWHWVKVKRDVKVYRLRLPLYRAPKFDSIMEKGSDAEVRYVPNHYYFELKGYAKHGRYAVMGTSARWFRNEND</sequence>
<dbReference type="Proteomes" id="UP001141981">
    <property type="component" value="Unassembled WGS sequence"/>
</dbReference>
<evidence type="ECO:0000256" key="1">
    <source>
        <dbReference type="SAM" id="SignalP"/>
    </source>
</evidence>
<evidence type="ECO:0000313" key="3">
    <source>
        <dbReference type="Proteomes" id="UP001141981"/>
    </source>
</evidence>
<feature type="chain" id="PRO_5040983110" evidence="1">
    <location>
        <begin position="22"/>
        <end position="113"/>
    </location>
</feature>
<reference evidence="2" key="1">
    <citation type="journal article" date="2022" name="Microorganisms">
        <title>Antibiotic Susceptibility, Resistance Gene Determinants and Corresponding Genomic Regions in Lactobacillus amylovorus Isolates Derived from Wild Boars and Domestic Pigs.</title>
        <authorList>
            <person name="Moravkova M."/>
            <person name="Kostovova I."/>
            <person name="Kavanova K."/>
            <person name="Pechar R."/>
            <person name="Stanek S."/>
            <person name="Brychta A."/>
            <person name="Zeman M."/>
            <person name="Kubasova T."/>
        </authorList>
    </citation>
    <scope>NUCLEOTIDE SEQUENCE</scope>
    <source>
        <strain evidence="2">M490A</strain>
    </source>
</reference>
<evidence type="ECO:0000313" key="2">
    <source>
        <dbReference type="EMBL" id="MDB6257683.1"/>
    </source>
</evidence>
<dbReference type="EMBL" id="JAOTGY010000004">
    <property type="protein sequence ID" value="MDB6257683.1"/>
    <property type="molecule type" value="Genomic_DNA"/>
</dbReference>
<feature type="signal peptide" evidence="1">
    <location>
        <begin position="1"/>
        <end position="21"/>
    </location>
</feature>
<accession>A0A9X3W415</accession>
<keyword evidence="1" id="KW-0732">Signal</keyword>
<name>A0A9X3W415_LACAM</name>
<comment type="caution">
    <text evidence="2">The sequence shown here is derived from an EMBL/GenBank/DDBJ whole genome shotgun (WGS) entry which is preliminary data.</text>
</comment>